<protein>
    <recommendedName>
        <fullName evidence="3">DUF1858 domain-containing protein</fullName>
    </recommendedName>
</protein>
<sequence>MGVSVDSKIKALAKNEAAADIICKYSPGFKTDPQMKMVYGLTLRKLASFPQAKELADHLDEIDAELKALGD</sequence>
<gene>
    <name evidence="1" type="ORF">AUL39_05845</name>
</gene>
<name>A0A117J4K1_TRASO</name>
<dbReference type="AlphaFoldDB" id="A0A117J4K1"/>
<dbReference type="EMBL" id="LOJF01000009">
    <property type="protein sequence ID" value="KUH58513.1"/>
    <property type="molecule type" value="Genomic_DNA"/>
</dbReference>
<evidence type="ECO:0000313" key="1">
    <source>
        <dbReference type="EMBL" id="KUH58513.1"/>
    </source>
</evidence>
<comment type="caution">
    <text evidence="1">The sequence shown here is derived from an EMBL/GenBank/DDBJ whole genome shotgun (WGS) entry which is preliminary data.</text>
</comment>
<evidence type="ECO:0000313" key="2">
    <source>
        <dbReference type="Proteomes" id="UP000054078"/>
    </source>
</evidence>
<keyword evidence="2" id="KW-1185">Reference proteome</keyword>
<dbReference type="Proteomes" id="UP000054078">
    <property type="component" value="Unassembled WGS sequence"/>
</dbReference>
<organism evidence="1 2">
    <name type="scientific">Tractidigestivibacter scatoligenes</name>
    <name type="common">Olsenella scatoligenes</name>
    <dbReference type="NCBI Taxonomy" id="1299998"/>
    <lineage>
        <taxon>Bacteria</taxon>
        <taxon>Bacillati</taxon>
        <taxon>Actinomycetota</taxon>
        <taxon>Coriobacteriia</taxon>
        <taxon>Coriobacteriales</taxon>
        <taxon>Atopobiaceae</taxon>
        <taxon>Tractidigestivibacter</taxon>
    </lineage>
</organism>
<proteinExistence type="predicted"/>
<accession>A0A117J4K1</accession>
<dbReference type="OrthoDB" id="3192665at2"/>
<reference evidence="1 2" key="1">
    <citation type="submission" date="2015-12" db="EMBL/GenBank/DDBJ databases">
        <title>Draft Genome Sequence of Olsenella scatoligenes SK9K4T; a Producer of 3-Methylindole- (skatole) and 4-Methylphenol- (p-cresol) Isolated from Pig Feces.</title>
        <authorList>
            <person name="Li X."/>
            <person name="Borg B."/>
            <person name="Canibe N."/>
        </authorList>
    </citation>
    <scope>NUCLEOTIDE SEQUENCE [LARGE SCALE GENOMIC DNA]</scope>
    <source>
        <strain evidence="1 2">SK9K4</strain>
    </source>
</reference>
<evidence type="ECO:0008006" key="3">
    <source>
        <dbReference type="Google" id="ProtNLM"/>
    </source>
</evidence>